<dbReference type="Pfam" id="PF01032">
    <property type="entry name" value="FecCD"/>
    <property type="match status" value="1"/>
</dbReference>
<evidence type="ECO:0000256" key="1">
    <source>
        <dbReference type="ARBA" id="ARBA00004651"/>
    </source>
</evidence>
<gene>
    <name evidence="9" type="ORF">GCM10011612_02200</name>
</gene>
<dbReference type="EMBL" id="BMNJ01000001">
    <property type="protein sequence ID" value="GGO95122.1"/>
    <property type="molecule type" value="Genomic_DNA"/>
</dbReference>
<dbReference type="AlphaFoldDB" id="A0A8H9HAU8"/>
<accession>A0A8H9HAU8</accession>
<keyword evidence="3" id="KW-0813">Transport</keyword>
<keyword evidence="7 8" id="KW-0472">Membrane</keyword>
<comment type="subcellular location">
    <subcellularLocation>
        <location evidence="1">Cell membrane</location>
        <topology evidence="1">Multi-pass membrane protein</topology>
    </subcellularLocation>
</comment>
<sequence length="347" mass="35618">MSAPPLALGFTDRGRRSRAARYWGVSAALLIGVVALWWACVLIGRTWYSPEEVIRVMMGEHVPGASFSVGRLRLPRAMVGLLAGLAFGMAGTTSQTMLRNQLASPDIIGITSGASTAAVFSILVLGWSGPAVSILSIVAGLATAAAIYALSGSGRTQGARLILIGIGVSSMLFSLIAYLQLRAAIYDVPKAMRWLSGSLNDAAWDQVVILAIAVSACALIMGVIGRDLPLLALGEETAVGLGVTTGRARLALVLTMVALASFATAATGPIAFVSFLAGPLAAGLVGRTHRTLLLPAALMGAIVVLGGDLLGQHAFPTTLPVGVVTGVVGAPYLVLQLLRLNRQGASA</sequence>
<organism evidence="9 10">
    <name type="scientific">Actinomyces gaoshouyii</name>
    <dbReference type="NCBI Taxonomy" id="1960083"/>
    <lineage>
        <taxon>Bacteria</taxon>
        <taxon>Bacillati</taxon>
        <taxon>Actinomycetota</taxon>
        <taxon>Actinomycetes</taxon>
        <taxon>Actinomycetales</taxon>
        <taxon>Actinomycetaceae</taxon>
        <taxon>Actinomyces</taxon>
    </lineage>
</organism>
<evidence type="ECO:0000256" key="3">
    <source>
        <dbReference type="ARBA" id="ARBA00022448"/>
    </source>
</evidence>
<protein>
    <submittedName>
        <fullName evidence="9">ABC transporter permease</fullName>
    </submittedName>
</protein>
<feature type="transmembrane region" description="Helical" evidence="8">
    <location>
        <begin position="317"/>
        <end position="338"/>
    </location>
</feature>
<dbReference type="GO" id="GO:0005886">
    <property type="term" value="C:plasma membrane"/>
    <property type="evidence" value="ECO:0007669"/>
    <property type="project" value="UniProtKB-SubCell"/>
</dbReference>
<feature type="transmembrane region" description="Helical" evidence="8">
    <location>
        <begin position="107"/>
        <end position="125"/>
    </location>
</feature>
<feature type="transmembrane region" description="Helical" evidence="8">
    <location>
        <begin position="266"/>
        <end position="285"/>
    </location>
</feature>
<keyword evidence="4" id="KW-1003">Cell membrane</keyword>
<dbReference type="GO" id="GO:0022857">
    <property type="term" value="F:transmembrane transporter activity"/>
    <property type="evidence" value="ECO:0007669"/>
    <property type="project" value="InterPro"/>
</dbReference>
<dbReference type="PANTHER" id="PTHR30472:SF24">
    <property type="entry name" value="FERRIC ENTEROBACTIN TRANSPORT SYSTEM PERMEASE PROTEIN FEPG"/>
    <property type="match status" value="1"/>
</dbReference>
<dbReference type="RefSeq" id="WP_080462284.1">
    <property type="nucleotide sequence ID" value="NZ_BMNJ01000001.1"/>
</dbReference>
<reference evidence="9" key="2">
    <citation type="submission" date="2020-09" db="EMBL/GenBank/DDBJ databases">
        <authorList>
            <person name="Sun Q."/>
            <person name="Zhou Y."/>
        </authorList>
    </citation>
    <scope>NUCLEOTIDE SEQUENCE</scope>
    <source>
        <strain evidence="9">CGMCC 4.7372</strain>
    </source>
</reference>
<evidence type="ECO:0000256" key="8">
    <source>
        <dbReference type="SAM" id="Phobius"/>
    </source>
</evidence>
<evidence type="ECO:0000256" key="2">
    <source>
        <dbReference type="ARBA" id="ARBA00007935"/>
    </source>
</evidence>
<keyword evidence="10" id="KW-1185">Reference proteome</keyword>
<dbReference type="SUPFAM" id="SSF81345">
    <property type="entry name" value="ABC transporter involved in vitamin B12 uptake, BtuC"/>
    <property type="match status" value="1"/>
</dbReference>
<dbReference type="GO" id="GO:0033214">
    <property type="term" value="P:siderophore-iron import into cell"/>
    <property type="evidence" value="ECO:0007669"/>
    <property type="project" value="TreeGrafter"/>
</dbReference>
<comment type="similarity">
    <text evidence="2">Belongs to the binding-protein-dependent transport system permease family. FecCD subfamily.</text>
</comment>
<dbReference type="Gene3D" id="1.10.3470.10">
    <property type="entry name" value="ABC transporter involved in vitamin B12 uptake, BtuC"/>
    <property type="match status" value="1"/>
</dbReference>
<feature type="transmembrane region" description="Helical" evidence="8">
    <location>
        <begin position="22"/>
        <end position="48"/>
    </location>
</feature>
<evidence type="ECO:0000256" key="5">
    <source>
        <dbReference type="ARBA" id="ARBA00022692"/>
    </source>
</evidence>
<dbReference type="CDD" id="cd06550">
    <property type="entry name" value="TM_ABC_iron-siderophores_like"/>
    <property type="match status" value="1"/>
</dbReference>
<dbReference type="InterPro" id="IPR037294">
    <property type="entry name" value="ABC_BtuC-like"/>
</dbReference>
<evidence type="ECO:0000256" key="7">
    <source>
        <dbReference type="ARBA" id="ARBA00023136"/>
    </source>
</evidence>
<evidence type="ECO:0000256" key="4">
    <source>
        <dbReference type="ARBA" id="ARBA00022475"/>
    </source>
</evidence>
<keyword evidence="5 8" id="KW-0812">Transmembrane</keyword>
<name>A0A8H9HAU8_9ACTO</name>
<dbReference type="Proteomes" id="UP000614239">
    <property type="component" value="Unassembled WGS sequence"/>
</dbReference>
<evidence type="ECO:0000256" key="6">
    <source>
        <dbReference type="ARBA" id="ARBA00022989"/>
    </source>
</evidence>
<dbReference type="PANTHER" id="PTHR30472">
    <property type="entry name" value="FERRIC ENTEROBACTIN TRANSPORT SYSTEM PERMEASE PROTEIN"/>
    <property type="match status" value="1"/>
</dbReference>
<evidence type="ECO:0000313" key="9">
    <source>
        <dbReference type="EMBL" id="GGO95122.1"/>
    </source>
</evidence>
<comment type="caution">
    <text evidence="9">The sequence shown here is derived from an EMBL/GenBank/DDBJ whole genome shotgun (WGS) entry which is preliminary data.</text>
</comment>
<proteinExistence type="inferred from homology"/>
<feature type="transmembrane region" description="Helical" evidence="8">
    <location>
        <begin position="237"/>
        <end position="260"/>
    </location>
</feature>
<feature type="transmembrane region" description="Helical" evidence="8">
    <location>
        <begin position="77"/>
        <end position="95"/>
    </location>
</feature>
<dbReference type="OrthoDB" id="4455417at2"/>
<evidence type="ECO:0000313" key="10">
    <source>
        <dbReference type="Proteomes" id="UP000614239"/>
    </source>
</evidence>
<feature type="transmembrane region" description="Helical" evidence="8">
    <location>
        <begin position="162"/>
        <end position="183"/>
    </location>
</feature>
<feature type="transmembrane region" description="Helical" evidence="8">
    <location>
        <begin position="131"/>
        <end position="150"/>
    </location>
</feature>
<keyword evidence="6 8" id="KW-1133">Transmembrane helix</keyword>
<dbReference type="InterPro" id="IPR000522">
    <property type="entry name" value="ABC_transptr_permease_BtuC"/>
</dbReference>
<reference evidence="9" key="1">
    <citation type="journal article" date="2014" name="Int. J. Syst. Evol. Microbiol.">
        <title>Complete genome sequence of Corynebacterium casei LMG S-19264T (=DSM 44701T), isolated from a smear-ripened cheese.</title>
        <authorList>
            <consortium name="US DOE Joint Genome Institute (JGI-PGF)"/>
            <person name="Walter F."/>
            <person name="Albersmeier A."/>
            <person name="Kalinowski J."/>
            <person name="Ruckert C."/>
        </authorList>
    </citation>
    <scope>NUCLEOTIDE SEQUENCE</scope>
    <source>
        <strain evidence="9">CGMCC 4.7372</strain>
    </source>
</reference>
<feature type="transmembrane region" description="Helical" evidence="8">
    <location>
        <begin position="203"/>
        <end position="225"/>
    </location>
</feature>
<feature type="transmembrane region" description="Helical" evidence="8">
    <location>
        <begin position="292"/>
        <end position="311"/>
    </location>
</feature>